<dbReference type="InterPro" id="IPR000307">
    <property type="entry name" value="Ribosomal_bS16"/>
</dbReference>
<evidence type="ECO:0000256" key="1">
    <source>
        <dbReference type="ARBA" id="ARBA00022980"/>
    </source>
</evidence>
<gene>
    <name evidence="3 5" type="primary">rpsP</name>
    <name evidence="5" type="ORF">F4148_07805</name>
</gene>
<dbReference type="Gene3D" id="3.30.1320.10">
    <property type="match status" value="1"/>
</dbReference>
<evidence type="ECO:0000256" key="3">
    <source>
        <dbReference type="HAMAP-Rule" id="MF_00385"/>
    </source>
</evidence>
<dbReference type="AlphaFoldDB" id="A0A6B1G017"/>
<evidence type="ECO:0000256" key="2">
    <source>
        <dbReference type="ARBA" id="ARBA00023274"/>
    </source>
</evidence>
<dbReference type="GO" id="GO:0015935">
    <property type="term" value="C:small ribosomal subunit"/>
    <property type="evidence" value="ECO:0007669"/>
    <property type="project" value="TreeGrafter"/>
</dbReference>
<comment type="caution">
    <text evidence="5">The sequence shown here is derived from an EMBL/GenBank/DDBJ whole genome shotgun (WGS) entry which is preliminary data.</text>
</comment>
<feature type="compositionally biased region" description="Low complexity" evidence="4">
    <location>
        <begin position="93"/>
        <end position="102"/>
    </location>
</feature>
<dbReference type="HAMAP" id="MF_00385">
    <property type="entry name" value="Ribosomal_bS16"/>
    <property type="match status" value="1"/>
</dbReference>
<proteinExistence type="inferred from homology"/>
<feature type="region of interest" description="Disordered" evidence="4">
    <location>
        <begin position="83"/>
        <end position="102"/>
    </location>
</feature>
<name>A0A6B1G017_9CHLR</name>
<organism evidence="5">
    <name type="scientific">Caldilineaceae bacterium SB0675_bin_29</name>
    <dbReference type="NCBI Taxonomy" id="2605266"/>
    <lineage>
        <taxon>Bacteria</taxon>
        <taxon>Bacillati</taxon>
        <taxon>Chloroflexota</taxon>
        <taxon>Caldilineae</taxon>
        <taxon>Caldilineales</taxon>
        <taxon>Caldilineaceae</taxon>
    </lineage>
</organism>
<dbReference type="GO" id="GO:0003735">
    <property type="term" value="F:structural constituent of ribosome"/>
    <property type="evidence" value="ECO:0007669"/>
    <property type="project" value="InterPro"/>
</dbReference>
<comment type="similarity">
    <text evidence="3">Belongs to the bacterial ribosomal protein bS16 family.</text>
</comment>
<protein>
    <recommendedName>
        <fullName evidence="3">Small ribosomal subunit protein bS16</fullName>
    </recommendedName>
</protein>
<evidence type="ECO:0000313" key="5">
    <source>
        <dbReference type="EMBL" id="MYH61658.1"/>
    </source>
</evidence>
<dbReference type="PANTHER" id="PTHR12919:SF20">
    <property type="entry name" value="SMALL RIBOSOMAL SUBUNIT PROTEIN BS16M"/>
    <property type="match status" value="1"/>
</dbReference>
<dbReference type="EMBL" id="VYDA01000294">
    <property type="protein sequence ID" value="MYH61658.1"/>
    <property type="molecule type" value="Genomic_DNA"/>
</dbReference>
<sequence length="102" mass="11288">MVRIRLRRMGAKKKPFYRIVVADQRSPRDGRFIENIGTYDPLTDPPTINIKSERAGHWLRVGAQPSEAVARLLTKTGITDEEGKLNEVEAEAAEAAAEAEAA</sequence>
<dbReference type="GO" id="GO:0005737">
    <property type="term" value="C:cytoplasm"/>
    <property type="evidence" value="ECO:0007669"/>
    <property type="project" value="UniProtKB-ARBA"/>
</dbReference>
<accession>A0A6B1G017</accession>
<evidence type="ECO:0000256" key="4">
    <source>
        <dbReference type="SAM" id="MobiDB-lite"/>
    </source>
</evidence>
<keyword evidence="1 3" id="KW-0689">Ribosomal protein</keyword>
<dbReference type="GO" id="GO:0006412">
    <property type="term" value="P:translation"/>
    <property type="evidence" value="ECO:0007669"/>
    <property type="project" value="UniProtKB-UniRule"/>
</dbReference>
<dbReference type="SUPFAM" id="SSF54565">
    <property type="entry name" value="Ribosomal protein S16"/>
    <property type="match status" value="1"/>
</dbReference>
<dbReference type="Pfam" id="PF00886">
    <property type="entry name" value="Ribosomal_S16"/>
    <property type="match status" value="1"/>
</dbReference>
<dbReference type="PANTHER" id="PTHR12919">
    <property type="entry name" value="30S RIBOSOMAL PROTEIN S16"/>
    <property type="match status" value="1"/>
</dbReference>
<dbReference type="InterPro" id="IPR023803">
    <property type="entry name" value="Ribosomal_bS16_dom_sf"/>
</dbReference>
<reference evidence="5" key="1">
    <citation type="submission" date="2019-09" db="EMBL/GenBank/DDBJ databases">
        <title>Characterisation of the sponge microbiome using genome-centric metagenomics.</title>
        <authorList>
            <person name="Engelberts J.P."/>
            <person name="Robbins S.J."/>
            <person name="De Goeij J.M."/>
            <person name="Aranda M."/>
            <person name="Bell S.C."/>
            <person name="Webster N.S."/>
        </authorList>
    </citation>
    <scope>NUCLEOTIDE SEQUENCE</scope>
    <source>
        <strain evidence="5">SB0675_bin_29</strain>
    </source>
</reference>
<keyword evidence="2 3" id="KW-0687">Ribonucleoprotein</keyword>
<dbReference type="NCBIfam" id="TIGR00002">
    <property type="entry name" value="S16"/>
    <property type="match status" value="1"/>
</dbReference>